<feature type="region of interest" description="Disordered" evidence="8">
    <location>
        <begin position="504"/>
        <end position="534"/>
    </location>
</feature>
<sequence length="616" mass="70787">MTTQMVSRFRVKKLSNKHLLPVYKESQLPDLVDVANIQRAAPQIETGVEKEEEEEHDLQAAISAAQAAVTTGAKVERYIPTPDASRVIPLDSYHALYRKKFKEPSTLIRFSSTVEDVIGCPYVMDEEDEAFLKLHNTDKDSKFELEEFEAIMWQFESITNQQLPHLNLDPSQIPSYADFFTMVPANSYLSTVSKNLEPVYIHWTGRRRKRGGQCILPTLKYEDLLKGEIDPYVCFRRRETKPVRKTRRTDQQSLERLRKLRTEMEMARNLLEMVLRREKFRKEDLVLEHTVFDRKCKLREYQRILGIKEDEDLLPLPKKKRKSLEPSSSGTTIKIPLSRLKRDGAELHPEKSPIEQAVEASLERKREKDEPFEDTTECPYQPFPLPLPCQYFQPLPSLNTSLLYRKRIGRNGRVFMDRIQNQQSEAFNAYEYSLSRQFMFDTDVNDDENKPYVVDTMEESYLKHRTQLLSETELRNLVTIPFLTPLNMSVHAMNMRAAQRQANGNMITGDGNNSNSINNSNNNPSNGAGLAQPNRSVTATAVPMKRQTSSRSRLTPQQQAVAMANNMIAANMVAAVNGTNPHRTAVQMAVAAAAQQQQHQQQQQQQHGEFQRIGTR</sequence>
<comment type="caution">
    <text evidence="10">The sequence shown here is derived from an EMBL/GenBank/DDBJ whole genome shotgun (WGS) entry which is preliminary data.</text>
</comment>
<evidence type="ECO:0000256" key="7">
    <source>
        <dbReference type="RuleBase" id="RU361124"/>
    </source>
</evidence>
<evidence type="ECO:0000313" key="11">
    <source>
        <dbReference type="Proteomes" id="UP000605846"/>
    </source>
</evidence>
<feature type="domain" description="Enhancer of polycomb-like N-terminal" evidence="9">
    <location>
        <begin position="10"/>
        <end position="157"/>
    </location>
</feature>
<proteinExistence type="inferred from homology"/>
<feature type="compositionally biased region" description="Low complexity" evidence="8">
    <location>
        <begin position="597"/>
        <end position="607"/>
    </location>
</feature>
<keyword evidence="4 7" id="KW-0804">Transcription</keyword>
<comment type="similarity">
    <text evidence="2 7">Belongs to the enhancer of polycomb family.</text>
</comment>
<evidence type="ECO:0000256" key="1">
    <source>
        <dbReference type="ARBA" id="ARBA00004123"/>
    </source>
</evidence>
<protein>
    <recommendedName>
        <fullName evidence="7">Enhancer of polycomb-like protein</fullName>
    </recommendedName>
</protein>
<feature type="compositionally biased region" description="Basic and acidic residues" evidence="8">
    <location>
        <begin position="344"/>
        <end position="353"/>
    </location>
</feature>
<feature type="region of interest" description="Disordered" evidence="8">
    <location>
        <begin position="597"/>
        <end position="616"/>
    </location>
</feature>
<comment type="function">
    <text evidence="6">Component of the NuA4 histone acetyltransferase complex which is involved in transcriptional activation of selected genes principally by acetylation of nucleosomal histone H4 and H2A. The NuA4 complex is also involved in DNA repair. Involved in gene silencing by neighboring heterochromatin, blockage of the silencing spreading along the chromosome, and required for cell cycle progression through G2/M.</text>
</comment>
<feature type="region of interest" description="Disordered" evidence="8">
    <location>
        <begin position="344"/>
        <end position="376"/>
    </location>
</feature>
<dbReference type="EMBL" id="JABAYA010000019">
    <property type="protein sequence ID" value="KAF7730047.1"/>
    <property type="molecule type" value="Genomic_DNA"/>
</dbReference>
<name>A0A8H7BXY6_9FUNG</name>
<dbReference type="GO" id="GO:0005634">
    <property type="term" value="C:nucleus"/>
    <property type="evidence" value="ECO:0007669"/>
    <property type="project" value="UniProtKB-SubCell"/>
</dbReference>
<reference evidence="10" key="1">
    <citation type="submission" date="2020-01" db="EMBL/GenBank/DDBJ databases">
        <title>Genome Sequencing of Three Apophysomyces-Like Fungal Strains Confirms a Novel Fungal Genus in the Mucoromycota with divergent Burkholderia-like Endosymbiotic Bacteria.</title>
        <authorList>
            <person name="Stajich J.E."/>
            <person name="Macias A.M."/>
            <person name="Carter-House D."/>
            <person name="Lovett B."/>
            <person name="Kasson L.R."/>
            <person name="Berry K."/>
            <person name="Grigoriev I."/>
            <person name="Chang Y."/>
            <person name="Spatafora J."/>
            <person name="Kasson M.T."/>
        </authorList>
    </citation>
    <scope>NUCLEOTIDE SEQUENCE</scope>
    <source>
        <strain evidence="10">NRRL A-21654</strain>
    </source>
</reference>
<evidence type="ECO:0000256" key="8">
    <source>
        <dbReference type="SAM" id="MobiDB-lite"/>
    </source>
</evidence>
<dbReference type="GO" id="GO:0006357">
    <property type="term" value="P:regulation of transcription by RNA polymerase II"/>
    <property type="evidence" value="ECO:0007669"/>
    <property type="project" value="InterPro"/>
</dbReference>
<dbReference type="PANTHER" id="PTHR14898">
    <property type="entry name" value="ENHANCER OF POLYCOMB"/>
    <property type="match status" value="1"/>
</dbReference>
<accession>A0A8H7BXY6</accession>
<keyword evidence="11" id="KW-1185">Reference proteome</keyword>
<dbReference type="OrthoDB" id="435275at2759"/>
<dbReference type="Proteomes" id="UP000605846">
    <property type="component" value="Unassembled WGS sequence"/>
</dbReference>
<evidence type="ECO:0000256" key="2">
    <source>
        <dbReference type="ARBA" id="ARBA00008035"/>
    </source>
</evidence>
<gene>
    <name evidence="10" type="primary">EPL1_2</name>
    <name evidence="10" type="ORF">EC973_002992</name>
</gene>
<evidence type="ECO:0000256" key="5">
    <source>
        <dbReference type="ARBA" id="ARBA00023242"/>
    </source>
</evidence>
<evidence type="ECO:0000256" key="4">
    <source>
        <dbReference type="ARBA" id="ARBA00023163"/>
    </source>
</evidence>
<evidence type="ECO:0000256" key="6">
    <source>
        <dbReference type="ARBA" id="ARBA00025513"/>
    </source>
</evidence>
<comment type="subcellular location">
    <subcellularLocation>
        <location evidence="1 7">Nucleus</location>
    </subcellularLocation>
</comment>
<evidence type="ECO:0000259" key="9">
    <source>
        <dbReference type="Pfam" id="PF10513"/>
    </source>
</evidence>
<evidence type="ECO:0000256" key="3">
    <source>
        <dbReference type="ARBA" id="ARBA00023015"/>
    </source>
</evidence>
<organism evidence="10 11">
    <name type="scientific">Apophysomyces ossiformis</name>
    <dbReference type="NCBI Taxonomy" id="679940"/>
    <lineage>
        <taxon>Eukaryota</taxon>
        <taxon>Fungi</taxon>
        <taxon>Fungi incertae sedis</taxon>
        <taxon>Mucoromycota</taxon>
        <taxon>Mucoromycotina</taxon>
        <taxon>Mucoromycetes</taxon>
        <taxon>Mucorales</taxon>
        <taxon>Mucorineae</taxon>
        <taxon>Mucoraceae</taxon>
        <taxon>Apophysomyces</taxon>
    </lineage>
</organism>
<evidence type="ECO:0000313" key="10">
    <source>
        <dbReference type="EMBL" id="KAF7730047.1"/>
    </source>
</evidence>
<feature type="compositionally biased region" description="Low complexity" evidence="8">
    <location>
        <begin position="512"/>
        <end position="526"/>
    </location>
</feature>
<dbReference type="InterPro" id="IPR024943">
    <property type="entry name" value="Enhancer_polycomb"/>
</dbReference>
<keyword evidence="3 7" id="KW-0805">Transcription regulation</keyword>
<dbReference type="Pfam" id="PF10513">
    <property type="entry name" value="EPL1"/>
    <property type="match status" value="1"/>
</dbReference>
<keyword evidence="5 7" id="KW-0539">Nucleus</keyword>
<dbReference type="GO" id="GO:0035267">
    <property type="term" value="C:NuA4 histone acetyltransferase complex"/>
    <property type="evidence" value="ECO:0007669"/>
    <property type="project" value="InterPro"/>
</dbReference>
<dbReference type="AlphaFoldDB" id="A0A8H7BXY6"/>
<dbReference type="InterPro" id="IPR019542">
    <property type="entry name" value="Enhancer_polycomb-like_N"/>
</dbReference>